<dbReference type="STRING" id="626523.GCWU000342_02115"/>
<evidence type="ECO:0000313" key="2">
    <source>
        <dbReference type="Proteomes" id="UP000003494"/>
    </source>
</evidence>
<comment type="caution">
    <text evidence="1">The sequence shown here is derived from an EMBL/GenBank/DDBJ whole genome shotgun (WGS) entry which is preliminary data.</text>
</comment>
<keyword evidence="2" id="KW-1185">Reference proteome</keyword>
<dbReference type="AlphaFoldDB" id="C4GDE2"/>
<dbReference type="HOGENOM" id="CLU_3029952_0_0_9"/>
<proteinExistence type="predicted"/>
<protein>
    <submittedName>
        <fullName evidence="1">Uncharacterized protein</fullName>
    </submittedName>
</protein>
<organism evidence="1 2">
    <name type="scientific">Shuttleworthella satelles DSM 14600</name>
    <dbReference type="NCBI Taxonomy" id="626523"/>
    <lineage>
        <taxon>Bacteria</taxon>
        <taxon>Bacillati</taxon>
        <taxon>Bacillota</taxon>
        <taxon>Clostridia</taxon>
        <taxon>Lachnospirales</taxon>
        <taxon>Lachnospiraceae</taxon>
        <taxon>Shuttleworthella</taxon>
    </lineage>
</organism>
<name>C4GDE2_9FIRM</name>
<gene>
    <name evidence="1" type="ORF">GCWU000342_02115</name>
</gene>
<sequence>MTNQSNPVPLSPVHIENIAAALETVRAKLWQISADLPGFYITASVSFILRRMSSG</sequence>
<accession>C4GDE2</accession>
<dbReference type="Proteomes" id="UP000003494">
    <property type="component" value="Unassembled WGS sequence"/>
</dbReference>
<evidence type="ECO:0000313" key="1">
    <source>
        <dbReference type="EMBL" id="EEP27421.1"/>
    </source>
</evidence>
<dbReference type="EMBL" id="ACIP02000007">
    <property type="protein sequence ID" value="EEP27421.1"/>
    <property type="molecule type" value="Genomic_DNA"/>
</dbReference>
<reference evidence="1" key="1">
    <citation type="submission" date="2009-04" db="EMBL/GenBank/DDBJ databases">
        <authorList>
            <person name="Weinstock G."/>
            <person name="Sodergren E."/>
            <person name="Clifton S."/>
            <person name="Fulton L."/>
            <person name="Fulton B."/>
            <person name="Courtney L."/>
            <person name="Fronick C."/>
            <person name="Harrison M."/>
            <person name="Strong C."/>
            <person name="Farmer C."/>
            <person name="Delahaunty K."/>
            <person name="Markovic C."/>
            <person name="Hall O."/>
            <person name="Minx P."/>
            <person name="Tomlinson C."/>
            <person name="Mitreva M."/>
            <person name="Nelson J."/>
            <person name="Hou S."/>
            <person name="Wollam A."/>
            <person name="Pepin K.H."/>
            <person name="Johnson M."/>
            <person name="Bhonagiri V."/>
            <person name="Nash W.E."/>
            <person name="Warren W."/>
            <person name="Chinwalla A."/>
            <person name="Mardis E.R."/>
            <person name="Wilson R.K."/>
        </authorList>
    </citation>
    <scope>NUCLEOTIDE SEQUENCE [LARGE SCALE GENOMIC DNA]</scope>
    <source>
        <strain evidence="1">DSM 14600</strain>
    </source>
</reference>